<evidence type="ECO:0000259" key="7">
    <source>
        <dbReference type="PROSITE" id="PS50089"/>
    </source>
</evidence>
<dbReference type="SUPFAM" id="SSF57850">
    <property type="entry name" value="RING/U-box"/>
    <property type="match status" value="1"/>
</dbReference>
<evidence type="ECO:0000256" key="3">
    <source>
        <dbReference type="ARBA" id="ARBA00022833"/>
    </source>
</evidence>
<reference evidence="8 9" key="2">
    <citation type="submission" date="2018-11" db="EMBL/GenBank/DDBJ databases">
        <authorList>
            <consortium name="Pathogen Informatics"/>
        </authorList>
    </citation>
    <scope>NUCLEOTIDE SEQUENCE [LARGE SCALE GENOMIC DNA]</scope>
</reference>
<dbReference type="GO" id="GO:0008270">
    <property type="term" value="F:zinc ion binding"/>
    <property type="evidence" value="ECO:0007669"/>
    <property type="project" value="UniProtKB-KW"/>
</dbReference>
<evidence type="ECO:0000256" key="4">
    <source>
        <dbReference type="ARBA" id="ARBA00034319"/>
    </source>
</evidence>
<dbReference type="SUPFAM" id="SSF49599">
    <property type="entry name" value="TRAF domain-like"/>
    <property type="match status" value="1"/>
</dbReference>
<dbReference type="Gene3D" id="3.30.40.10">
    <property type="entry name" value="Zinc/RING finger domain, C3HC4 (zinc finger)"/>
    <property type="match status" value="2"/>
</dbReference>
<evidence type="ECO:0000256" key="5">
    <source>
        <dbReference type="PROSITE-ProRule" id="PRU00175"/>
    </source>
</evidence>
<evidence type="ECO:0000256" key="2">
    <source>
        <dbReference type="ARBA" id="ARBA00022771"/>
    </source>
</evidence>
<feature type="compositionally biased region" description="Acidic residues" evidence="6">
    <location>
        <begin position="413"/>
        <end position="424"/>
    </location>
</feature>
<dbReference type="OrthoDB" id="1737200at2759"/>
<dbReference type="PANTHER" id="PTHR23059">
    <property type="entry name" value="CYSTEINE AND HISTIDINE-RICH PROTEIN 1"/>
    <property type="match status" value="1"/>
</dbReference>
<keyword evidence="9" id="KW-1185">Reference proteome</keyword>
<dbReference type="WBParaSite" id="TTAC_0000203501-mRNA-1">
    <property type="protein sequence ID" value="TTAC_0000203501-mRNA-1"/>
    <property type="gene ID" value="TTAC_0000203501"/>
</dbReference>
<feature type="region of interest" description="Disordered" evidence="6">
    <location>
        <begin position="1"/>
        <end position="20"/>
    </location>
</feature>
<dbReference type="InterPro" id="IPR001841">
    <property type="entry name" value="Znf_RING"/>
</dbReference>
<keyword evidence="3" id="KW-0862">Zinc</keyword>
<proteinExistence type="inferred from homology"/>
<gene>
    <name evidence="8" type="ORF">TTAC_LOCUS2022</name>
</gene>
<organism evidence="10">
    <name type="scientific">Hydatigena taeniaeformis</name>
    <name type="common">Feline tapeworm</name>
    <name type="synonym">Taenia taeniaeformis</name>
    <dbReference type="NCBI Taxonomy" id="6205"/>
    <lineage>
        <taxon>Eukaryota</taxon>
        <taxon>Metazoa</taxon>
        <taxon>Spiralia</taxon>
        <taxon>Lophotrochozoa</taxon>
        <taxon>Platyhelminthes</taxon>
        <taxon>Cestoda</taxon>
        <taxon>Eucestoda</taxon>
        <taxon>Cyclophyllidea</taxon>
        <taxon>Taeniidae</taxon>
        <taxon>Hydatigera</taxon>
    </lineage>
</organism>
<accession>A0A0R3WMP7</accession>
<evidence type="ECO:0000313" key="9">
    <source>
        <dbReference type="Proteomes" id="UP000274429"/>
    </source>
</evidence>
<dbReference type="EMBL" id="UYWX01000690">
    <property type="protein sequence ID" value="VDM18762.1"/>
    <property type="molecule type" value="Genomic_DNA"/>
</dbReference>
<dbReference type="AlphaFoldDB" id="A0A0R3WMP7"/>
<feature type="region of interest" description="Disordered" evidence="6">
    <location>
        <begin position="524"/>
        <end position="571"/>
    </location>
</feature>
<evidence type="ECO:0000256" key="1">
    <source>
        <dbReference type="ARBA" id="ARBA00022723"/>
    </source>
</evidence>
<protein>
    <submittedName>
        <fullName evidence="10">RING-type domain-containing protein</fullName>
    </submittedName>
</protein>
<dbReference type="Proteomes" id="UP000274429">
    <property type="component" value="Unassembled WGS sequence"/>
</dbReference>
<evidence type="ECO:0000313" key="8">
    <source>
        <dbReference type="EMBL" id="VDM18762.1"/>
    </source>
</evidence>
<dbReference type="GO" id="GO:0005634">
    <property type="term" value="C:nucleus"/>
    <property type="evidence" value="ECO:0007669"/>
    <property type="project" value="TreeGrafter"/>
</dbReference>
<feature type="compositionally biased region" description="Basic and acidic residues" evidence="6">
    <location>
        <begin position="524"/>
        <end position="537"/>
    </location>
</feature>
<reference evidence="10" key="1">
    <citation type="submission" date="2017-02" db="UniProtKB">
        <authorList>
            <consortium name="WormBaseParasite"/>
        </authorList>
    </citation>
    <scope>IDENTIFICATION</scope>
</reference>
<evidence type="ECO:0000256" key="6">
    <source>
        <dbReference type="SAM" id="MobiDB-lite"/>
    </source>
</evidence>
<keyword evidence="2 5" id="KW-0863">Zinc-finger</keyword>
<feature type="region of interest" description="Disordered" evidence="6">
    <location>
        <begin position="386"/>
        <end position="447"/>
    </location>
</feature>
<dbReference type="InterPro" id="IPR039338">
    <property type="entry name" value="ZFTRAF1"/>
</dbReference>
<keyword evidence="1" id="KW-0479">Metal-binding</keyword>
<dbReference type="InterPro" id="IPR013083">
    <property type="entry name" value="Znf_RING/FYVE/PHD"/>
</dbReference>
<sequence>MNAMAEDVASSDDPKKHNGSVCFNESKHDQSIWNDAISRSGLDSAQIFMAIKKLLRCTVCLEYHAEANQCKNGHLICRQCTHQLERGLQQEMNRGTCPTCRIALFPGISRCLLVTQLSAELPTPCLFCKLYFRQSELEHHETSLCPMRPVRCKYGIFGCLWKGKARESSGHERNCSTSKRSVRDVEAIIQEKFYQRSKKSNDSSNSWHELVSLFKKRPLGVSVYVREATLHQVLRENRRNEFRFQCITGQLSQTGHFNATIELTINLDEQKFYYRIKLHAGFTETVKFRLLTIHGYDLIIPTTDRLRVPKSKHSHEWQKFHCHFNVCDSKLMTLANRFTELAAKNGAEFALRLEFLIIFENLHAIRMPRRDYHGWNVVVPASPIESQINEDTSETPALEGSARLNNNGHHEEENEEEEEEEEDSTTSPPVMGNNRDQLEGSWNLMPDELDIPPEITEEYRIFIDEATEGVVVAMNGASNLEMHHEDVARVLRFEEIPPSVDMRNNNALGRSESDGNEPQVLREIEGEKVESEPKPVYENECEITDGDDRSRNRRSAGNRRVSAEPSQVSRPKLRVKKTRINQRKLGISSKNKTSATKRFDMTFDRLAPYLTRGHMWRNFEAMRCDVKRNYKARRYSKAPKRRKVSQPRKSLSKDVALATPRLVDYMLPLLTPIAGYWNAMKEISTNLFAKGHRLLKSISAPHSEVNYENLVETPILSRRTATTEWIARPIGDGMVARSGGDTPGWLFN</sequence>
<comment type="similarity">
    <text evidence="4">Belongs to the ZFTRAF1 family.</text>
</comment>
<dbReference type="PANTHER" id="PTHR23059:SF4">
    <property type="entry name" value="ZINC FINGER TRAF-TYPE-CONTAINING PROTEIN 1"/>
    <property type="match status" value="1"/>
</dbReference>
<evidence type="ECO:0000313" key="10">
    <source>
        <dbReference type="WBParaSite" id="TTAC_0000203501-mRNA-1"/>
    </source>
</evidence>
<dbReference type="PROSITE" id="PS50089">
    <property type="entry name" value="ZF_RING_2"/>
    <property type="match status" value="1"/>
</dbReference>
<name>A0A0R3WMP7_HYDTA</name>
<dbReference type="STRING" id="6205.A0A0R3WMP7"/>
<feature type="domain" description="RING-type" evidence="7">
    <location>
        <begin position="57"/>
        <end position="101"/>
    </location>
</feature>